<dbReference type="SUPFAM" id="SSF48452">
    <property type="entry name" value="TPR-like"/>
    <property type="match status" value="1"/>
</dbReference>
<dbReference type="EMBL" id="CP042436">
    <property type="protein sequence ID" value="QEC65191.1"/>
    <property type="molecule type" value="Genomic_DNA"/>
</dbReference>
<keyword evidence="1" id="KW-0812">Transmembrane</keyword>
<dbReference type="RefSeq" id="WP_147034022.1">
    <property type="nucleotide sequence ID" value="NZ_CP042436.1"/>
</dbReference>
<dbReference type="AlphaFoldDB" id="A0A5B8V3B6"/>
<proteinExistence type="predicted"/>
<keyword evidence="3" id="KW-1185">Reference proteome</keyword>
<dbReference type="Gene3D" id="1.25.40.10">
    <property type="entry name" value="Tetratricopeptide repeat domain"/>
    <property type="match status" value="1"/>
</dbReference>
<dbReference type="Proteomes" id="UP000321479">
    <property type="component" value="Chromosome"/>
</dbReference>
<evidence type="ECO:0000313" key="3">
    <source>
        <dbReference type="Proteomes" id="UP000321479"/>
    </source>
</evidence>
<keyword evidence="1" id="KW-0472">Membrane</keyword>
<protein>
    <submittedName>
        <fullName evidence="2">Uncharacterized protein</fullName>
    </submittedName>
</protein>
<dbReference type="InterPro" id="IPR011990">
    <property type="entry name" value="TPR-like_helical_dom_sf"/>
</dbReference>
<reference evidence="2 3" key="1">
    <citation type="journal article" date="2017" name="Curr. Microbiol.">
        <title>Mucilaginibacter ginsenosidivorans sp. nov., Isolated from Soil of Ginseng Field.</title>
        <authorList>
            <person name="Kim M.M."/>
            <person name="Siddiqi M.Z."/>
            <person name="Im W.T."/>
        </authorList>
    </citation>
    <scope>NUCLEOTIDE SEQUENCE [LARGE SCALE GENOMIC DNA]</scope>
    <source>
        <strain evidence="2 3">Gsoil 3017</strain>
    </source>
</reference>
<sequence length="342" mass="38431">MDTDLNLEPDEKPACIACGNPEILEGYPNKLCAECRDKLIKFPIPVWVKLFGAAIAVLSLMSLFWSGGDFGAALALKRAEHAEENKNYLTEKHELEKAEKTVPNSIGILSHLAIADFYNLEYASMDSVLKKIQNRTFEDTALLGKVNDLLENVKSYYPSASFDTAFSAYKKSVIPDSALERYVDKSPGDTYAMYLLASSYSDKEQYGKTDTAVSKILAIDPNFMPAICMKCMVKRELSQFDSSFYYCDKLLAINHQSTYAMSAKARTFIKSGKNAEGLKLAKQVDDLSKDDPYNVTTLAIAYHFNKDYKKRDQLIKQAEKDSASNSYMKYAKDIFSGKIKYQ</sequence>
<dbReference type="KEGG" id="mgin:FRZ54_22330"/>
<feature type="transmembrane region" description="Helical" evidence="1">
    <location>
        <begin position="46"/>
        <end position="65"/>
    </location>
</feature>
<evidence type="ECO:0000313" key="2">
    <source>
        <dbReference type="EMBL" id="QEC65191.1"/>
    </source>
</evidence>
<organism evidence="2 3">
    <name type="scientific">Mucilaginibacter ginsenosidivorans</name>
    <dbReference type="NCBI Taxonomy" id="398053"/>
    <lineage>
        <taxon>Bacteria</taxon>
        <taxon>Pseudomonadati</taxon>
        <taxon>Bacteroidota</taxon>
        <taxon>Sphingobacteriia</taxon>
        <taxon>Sphingobacteriales</taxon>
        <taxon>Sphingobacteriaceae</taxon>
        <taxon>Mucilaginibacter</taxon>
    </lineage>
</organism>
<name>A0A5B8V3B6_9SPHI</name>
<keyword evidence="1" id="KW-1133">Transmembrane helix</keyword>
<gene>
    <name evidence="2" type="ORF">FRZ54_22330</name>
</gene>
<evidence type="ECO:0000256" key="1">
    <source>
        <dbReference type="SAM" id="Phobius"/>
    </source>
</evidence>
<dbReference type="OrthoDB" id="671970at2"/>
<accession>A0A5B8V3B6</accession>